<evidence type="ECO:0000256" key="1">
    <source>
        <dbReference type="ARBA" id="ARBA00004651"/>
    </source>
</evidence>
<feature type="transmembrane region" description="Helical" evidence="7">
    <location>
        <begin position="268"/>
        <end position="287"/>
    </location>
</feature>
<comment type="subcellular location">
    <subcellularLocation>
        <location evidence="1 7">Cell membrane</location>
        <topology evidence="1 7">Multi-pass membrane protein</topology>
    </subcellularLocation>
</comment>
<dbReference type="SUPFAM" id="SSF161098">
    <property type="entry name" value="MetI-like"/>
    <property type="match status" value="1"/>
</dbReference>
<dbReference type="InterPro" id="IPR025966">
    <property type="entry name" value="OppC_N"/>
</dbReference>
<gene>
    <name evidence="9" type="ORF">SMC5_02795</name>
</gene>
<proteinExistence type="inferred from homology"/>
<dbReference type="Pfam" id="PF12911">
    <property type="entry name" value="OppC_N"/>
    <property type="match status" value="1"/>
</dbReference>
<evidence type="ECO:0000256" key="6">
    <source>
        <dbReference type="ARBA" id="ARBA00023136"/>
    </source>
</evidence>
<name>A0A398DCZ3_9BACT</name>
<reference evidence="9 10" key="1">
    <citation type="submission" date="2018-09" db="EMBL/GenBank/DDBJ databases">
        <title>Discovery and Ecogenomic Context for Candidatus Cryosericales, a Global Caldiserica Order Active in Thawing Permafrost.</title>
        <authorList>
            <person name="Martinez M.A."/>
            <person name="Woodcroft B.J."/>
            <person name="Ignacio Espinoza J.C."/>
            <person name="Zayed A."/>
            <person name="Singleton C.M."/>
            <person name="Boyd J."/>
            <person name="Li Y.-F."/>
            <person name="Purvine S."/>
            <person name="Maughan H."/>
            <person name="Hodgkins S.B."/>
            <person name="Anderson D."/>
            <person name="Sederholm M."/>
            <person name="Temperton B."/>
            <person name="Saleska S.R."/>
            <person name="Tyson G.W."/>
            <person name="Rich V.I."/>
        </authorList>
    </citation>
    <scope>NUCLEOTIDE SEQUENCE [LARGE SCALE GENOMIC DNA]</scope>
    <source>
        <strain evidence="9 10">SMC5</strain>
    </source>
</reference>
<protein>
    <submittedName>
        <fullName evidence="9">ABC transporter permease</fullName>
    </submittedName>
</protein>
<keyword evidence="4 7" id="KW-0812">Transmembrane</keyword>
<dbReference type="PROSITE" id="PS50928">
    <property type="entry name" value="ABC_TM1"/>
    <property type="match status" value="1"/>
</dbReference>
<evidence type="ECO:0000313" key="9">
    <source>
        <dbReference type="EMBL" id="RIE13466.1"/>
    </source>
</evidence>
<feature type="transmembrane region" description="Helical" evidence="7">
    <location>
        <begin position="160"/>
        <end position="180"/>
    </location>
</feature>
<dbReference type="OrthoDB" id="9805884at2"/>
<dbReference type="PANTHER" id="PTHR43386:SF1">
    <property type="entry name" value="D,D-DIPEPTIDE TRANSPORT SYSTEM PERMEASE PROTEIN DDPC-RELATED"/>
    <property type="match status" value="1"/>
</dbReference>
<organism evidence="9 10">
    <name type="scientific">Candidatus Cryosericum odellii</name>
    <dbReference type="NCBI Taxonomy" id="2290917"/>
    <lineage>
        <taxon>Bacteria</taxon>
        <taxon>Pseudomonadati</taxon>
        <taxon>Caldisericota/Cryosericota group</taxon>
        <taxon>Candidatus Cryosericota</taxon>
        <taxon>Candidatus Cryosericia</taxon>
        <taxon>Candidatus Cryosericales</taxon>
        <taxon>Candidatus Cryosericaceae</taxon>
        <taxon>Candidatus Cryosericum</taxon>
    </lineage>
</organism>
<dbReference type="GO" id="GO:0005886">
    <property type="term" value="C:plasma membrane"/>
    <property type="evidence" value="ECO:0007669"/>
    <property type="project" value="UniProtKB-SubCell"/>
</dbReference>
<evidence type="ECO:0000256" key="5">
    <source>
        <dbReference type="ARBA" id="ARBA00022989"/>
    </source>
</evidence>
<dbReference type="Gene3D" id="1.10.3720.10">
    <property type="entry name" value="MetI-like"/>
    <property type="match status" value="1"/>
</dbReference>
<evidence type="ECO:0000259" key="8">
    <source>
        <dbReference type="PROSITE" id="PS50928"/>
    </source>
</evidence>
<feature type="transmembrane region" description="Helical" evidence="7">
    <location>
        <begin position="35"/>
        <end position="57"/>
    </location>
</feature>
<dbReference type="InterPro" id="IPR050366">
    <property type="entry name" value="BP-dependent_transpt_permease"/>
</dbReference>
<evidence type="ECO:0000256" key="2">
    <source>
        <dbReference type="ARBA" id="ARBA00022448"/>
    </source>
</evidence>
<comment type="similarity">
    <text evidence="7">Belongs to the binding-protein-dependent transport system permease family.</text>
</comment>
<feature type="transmembrane region" description="Helical" evidence="7">
    <location>
        <begin position="211"/>
        <end position="233"/>
    </location>
</feature>
<dbReference type="Pfam" id="PF00528">
    <property type="entry name" value="BPD_transp_1"/>
    <property type="match status" value="1"/>
</dbReference>
<dbReference type="AlphaFoldDB" id="A0A398DCZ3"/>
<evidence type="ECO:0000256" key="4">
    <source>
        <dbReference type="ARBA" id="ARBA00022692"/>
    </source>
</evidence>
<accession>A0A398DCZ3</accession>
<dbReference type="InterPro" id="IPR035906">
    <property type="entry name" value="MetI-like_sf"/>
</dbReference>
<feature type="transmembrane region" description="Helical" evidence="7">
    <location>
        <begin position="100"/>
        <end position="126"/>
    </location>
</feature>
<dbReference type="Proteomes" id="UP000266489">
    <property type="component" value="Unassembled WGS sequence"/>
</dbReference>
<dbReference type="GO" id="GO:0055085">
    <property type="term" value="P:transmembrane transport"/>
    <property type="evidence" value="ECO:0007669"/>
    <property type="project" value="InterPro"/>
</dbReference>
<keyword evidence="6 7" id="KW-0472">Membrane</keyword>
<dbReference type="InterPro" id="IPR000515">
    <property type="entry name" value="MetI-like"/>
</dbReference>
<feature type="domain" description="ABC transmembrane type-1" evidence="8">
    <location>
        <begin position="98"/>
        <end position="287"/>
    </location>
</feature>
<dbReference type="CDD" id="cd06261">
    <property type="entry name" value="TM_PBP2"/>
    <property type="match status" value="1"/>
</dbReference>
<dbReference type="RefSeq" id="WP_119119507.1">
    <property type="nucleotide sequence ID" value="NZ_QXIU01000069.1"/>
</dbReference>
<dbReference type="PANTHER" id="PTHR43386">
    <property type="entry name" value="OLIGOPEPTIDE TRANSPORT SYSTEM PERMEASE PROTEIN APPC"/>
    <property type="match status" value="1"/>
</dbReference>
<dbReference type="EMBL" id="QXIU01000069">
    <property type="protein sequence ID" value="RIE13466.1"/>
    <property type="molecule type" value="Genomic_DNA"/>
</dbReference>
<comment type="caution">
    <text evidence="9">The sequence shown here is derived from an EMBL/GenBank/DDBJ whole genome shotgun (WGS) entry which is preliminary data.</text>
</comment>
<sequence>MAEKAIEAKKKGQKKSSEDYTYAGMVFHRLTRHKLAMVGAFMLIFILLFVFVGPLIWRADPNTQIEGLGGLFNPASRAHPLGTDDYGRDVLARMFFGGRISLFIGFISAISSTLAGAFVGLVAGYYGGWADNILMRFTDAMLSIPTFPLLIALASVFGKGVWQIILVIVVFGWMVDARLVRGLVLSLKEQEYVEAARAIGASANRIMWRHLFPNTLAVLIVSTTIGIGGNIIYEASISFLGFGVQAPFASWGNMLQNAQQFIWNSPRLIIYPGLAIFMTVLGFNFFGDGLRDAIDPKLKL</sequence>
<evidence type="ECO:0000256" key="7">
    <source>
        <dbReference type="RuleBase" id="RU363032"/>
    </source>
</evidence>
<keyword evidence="2 7" id="KW-0813">Transport</keyword>
<keyword evidence="5 7" id="KW-1133">Transmembrane helix</keyword>
<keyword evidence="3" id="KW-1003">Cell membrane</keyword>
<evidence type="ECO:0000256" key="3">
    <source>
        <dbReference type="ARBA" id="ARBA00022475"/>
    </source>
</evidence>
<evidence type="ECO:0000313" key="10">
    <source>
        <dbReference type="Proteomes" id="UP000266489"/>
    </source>
</evidence>